<dbReference type="Pfam" id="PF13899">
    <property type="entry name" value="Thioredoxin_7"/>
    <property type="match status" value="1"/>
</dbReference>
<keyword evidence="1" id="KW-0732">Signal</keyword>
<proteinExistence type="predicted"/>
<dbReference type="InterPro" id="IPR051099">
    <property type="entry name" value="AGR/TXD"/>
</dbReference>
<organism evidence="3 4">
    <name type="scientific">Draconibacterium aestuarii</name>
    <dbReference type="NCBI Taxonomy" id="2998507"/>
    <lineage>
        <taxon>Bacteria</taxon>
        <taxon>Pseudomonadati</taxon>
        <taxon>Bacteroidota</taxon>
        <taxon>Bacteroidia</taxon>
        <taxon>Marinilabiliales</taxon>
        <taxon>Prolixibacteraceae</taxon>
        <taxon>Draconibacterium</taxon>
    </lineage>
</organism>
<dbReference type="SUPFAM" id="SSF52833">
    <property type="entry name" value="Thioredoxin-like"/>
    <property type="match status" value="1"/>
</dbReference>
<name>A0A9X3J8F5_9BACT</name>
<feature type="domain" description="Thioredoxin" evidence="2">
    <location>
        <begin position="14"/>
        <end position="150"/>
    </location>
</feature>
<evidence type="ECO:0000256" key="1">
    <source>
        <dbReference type="ARBA" id="ARBA00022729"/>
    </source>
</evidence>
<dbReference type="EMBL" id="JAPOHD010000065">
    <property type="protein sequence ID" value="MCY1722997.1"/>
    <property type="molecule type" value="Genomic_DNA"/>
</dbReference>
<evidence type="ECO:0000313" key="4">
    <source>
        <dbReference type="Proteomes" id="UP001145087"/>
    </source>
</evidence>
<dbReference type="InterPro" id="IPR036249">
    <property type="entry name" value="Thioredoxin-like_sf"/>
</dbReference>
<evidence type="ECO:0000259" key="2">
    <source>
        <dbReference type="PROSITE" id="PS51352"/>
    </source>
</evidence>
<dbReference type="InterPro" id="IPR013766">
    <property type="entry name" value="Thioredoxin_domain"/>
</dbReference>
<sequence>MRQKLLKTILLFFLLAGSYVVGFAQDWQTDFQKTKQLAAAENKTIILVFAGSDWCAPCMKLEKEIWQSDEFKAFAKDHYILYKADFPRKKTNQLDDEQIERNKELAAQYNKRGYFPFVAVVDKNGKVLGETGYKKMSPKQYIDHLESFIN</sequence>
<dbReference type="PROSITE" id="PS51352">
    <property type="entry name" value="THIOREDOXIN_2"/>
    <property type="match status" value="1"/>
</dbReference>
<dbReference type="Proteomes" id="UP001145087">
    <property type="component" value="Unassembled WGS sequence"/>
</dbReference>
<dbReference type="Gene3D" id="3.40.30.10">
    <property type="entry name" value="Glutaredoxin"/>
    <property type="match status" value="1"/>
</dbReference>
<protein>
    <submittedName>
        <fullName evidence="3">Thioredoxin family protein</fullName>
    </submittedName>
</protein>
<accession>A0A9X3J8F5</accession>
<dbReference type="AlphaFoldDB" id="A0A9X3J8F5"/>
<reference evidence="3" key="1">
    <citation type="submission" date="2022-11" db="EMBL/GenBank/DDBJ databases">
        <title>Marilongibacter aestuarii gen. nov., sp. nov., isolated from tidal flat sediment.</title>
        <authorList>
            <person name="Jiayan W."/>
        </authorList>
    </citation>
    <scope>NUCLEOTIDE SEQUENCE</scope>
    <source>
        <strain evidence="3">Z1-6</strain>
    </source>
</reference>
<dbReference type="PANTHER" id="PTHR15337:SF11">
    <property type="entry name" value="THIOREDOXIN DOMAIN-CONTAINING PROTEIN"/>
    <property type="match status" value="1"/>
</dbReference>
<keyword evidence="4" id="KW-1185">Reference proteome</keyword>
<comment type="caution">
    <text evidence="3">The sequence shown here is derived from an EMBL/GenBank/DDBJ whole genome shotgun (WGS) entry which is preliminary data.</text>
</comment>
<gene>
    <name evidence="3" type="ORF">OU798_21800</name>
</gene>
<dbReference type="RefSeq" id="WP_343335322.1">
    <property type="nucleotide sequence ID" value="NZ_JAPOHD010000065.1"/>
</dbReference>
<evidence type="ECO:0000313" key="3">
    <source>
        <dbReference type="EMBL" id="MCY1722997.1"/>
    </source>
</evidence>
<dbReference type="PANTHER" id="PTHR15337">
    <property type="entry name" value="ANTERIOR GRADIENT PROTEIN-RELATED"/>
    <property type="match status" value="1"/>
</dbReference>